<name>A0A3E1RD52_9BURK</name>
<dbReference type="RefSeq" id="WP_117176341.1">
    <property type="nucleotide sequence ID" value="NZ_QFZK01000004.1"/>
</dbReference>
<protein>
    <submittedName>
        <fullName evidence="1">Anti-sigma factor</fullName>
    </submittedName>
</protein>
<dbReference type="EMBL" id="QFZK01000004">
    <property type="protein sequence ID" value="RFO97296.1"/>
    <property type="molecule type" value="Genomic_DNA"/>
</dbReference>
<sequence length="238" mass="25956">MTSPPNPAEQADARLDAALRELHREVLQEPLPATLQQAAERVEAVREQALQGRQWMGMAAAVVLAFGVGWLAHGQLSAPADGLAQARRGVEHEFVRQARFAYSVYQPEKRHPVEVAATEQEHLVVWLSKRLGRPLKIPVLEAQGFGLVGGRLLPGDSGARAQFMFQNTAGQRITLYLGALDKAAAADSQATQFRFEPDAAVPSFYWAEQGFGYALSGPVDKPTLMALANSVYAQINRD</sequence>
<accession>A0A3E1RD52</accession>
<gene>
    <name evidence="1" type="ORF">DIC66_09205</name>
</gene>
<evidence type="ECO:0000313" key="2">
    <source>
        <dbReference type="Proteomes" id="UP000260665"/>
    </source>
</evidence>
<keyword evidence="2" id="KW-1185">Reference proteome</keyword>
<comment type="caution">
    <text evidence="1">The sequence shown here is derived from an EMBL/GenBank/DDBJ whole genome shotgun (WGS) entry which is preliminary data.</text>
</comment>
<dbReference type="OrthoDB" id="9152892at2"/>
<dbReference type="Proteomes" id="UP000260665">
    <property type="component" value="Unassembled WGS sequence"/>
</dbReference>
<dbReference type="AlphaFoldDB" id="A0A3E1RD52"/>
<evidence type="ECO:0000313" key="1">
    <source>
        <dbReference type="EMBL" id="RFO97296.1"/>
    </source>
</evidence>
<reference evidence="1 2" key="1">
    <citation type="submission" date="2018-05" db="EMBL/GenBank/DDBJ databases">
        <title>Rhodoferax soyangensis sp.nov., isolated from an oligotrophic freshwater lake.</title>
        <authorList>
            <person name="Park M."/>
        </authorList>
    </citation>
    <scope>NUCLEOTIDE SEQUENCE [LARGE SCALE GENOMIC DNA]</scope>
    <source>
        <strain evidence="1 2">IMCC26218</strain>
    </source>
</reference>
<proteinExistence type="predicted"/>
<organism evidence="1 2">
    <name type="scientific">Rhodoferax lacus</name>
    <dbReference type="NCBI Taxonomy" id="2184758"/>
    <lineage>
        <taxon>Bacteria</taxon>
        <taxon>Pseudomonadati</taxon>
        <taxon>Pseudomonadota</taxon>
        <taxon>Betaproteobacteria</taxon>
        <taxon>Burkholderiales</taxon>
        <taxon>Comamonadaceae</taxon>
        <taxon>Rhodoferax</taxon>
    </lineage>
</organism>